<dbReference type="KEGG" id="ppp:112276710"/>
<feature type="compositionally biased region" description="Basic and acidic residues" evidence="6">
    <location>
        <begin position="691"/>
        <end position="702"/>
    </location>
</feature>
<feature type="compositionally biased region" description="Polar residues" evidence="6">
    <location>
        <begin position="704"/>
        <end position="719"/>
    </location>
</feature>
<keyword evidence="5" id="KW-0175">Coiled coil</keyword>
<feature type="transmembrane region" description="Helical" evidence="7">
    <location>
        <begin position="35"/>
        <end position="57"/>
    </location>
</feature>
<evidence type="ECO:0000256" key="7">
    <source>
        <dbReference type="SAM" id="Phobius"/>
    </source>
</evidence>
<sequence length="807" mass="88940">MRGIFYYLERLGSGVEMAWKSPRPDTTVHWSSNGLLNAFIEVFVAFLVLMCTILNFFTSSFIRLSGLHIPCSCCTHYQKGVSGSLVEESKYSFASPKLKSIDTPVASDACLNGFHRSDECVRETELKKPAYLSLGCNLVGGTLGESSLDDFNYRSQEDVDREQYAKAQELLRALQSESEVMAALYSELEEERNSSATAASEALAMISRLQEEKAAVQMEARQFQRMVMEKAMYDQEAIEVLSEILAKREDEKIALEEELELFKERLDTVLTEERDYAERVGRDYVPMLLLEGAPADEKSTSPKSERADPPVSGRTTPNGRISKDGKITPDGRPGKDGKITPDGRLGKDERITPNGRLAKEEEVEFLDRLYKTKSQLLTALLQEGIHETTSALEESASFANEIHKAMAKVPARAESPPILDHESHKSPLGLGPIKTGREIGLPIPPAVTKKQIAKAPSNDTGKSTDEPVYVSRKPASTITKNQIEKVPAKDGDDPVLVSRKSTPVIGKQTDEVLTKDAENAAAGLVSVSCDPTPLIPNKHVENTKSAEIAADEPRCIAHETALPIIPSVVARNKTESSLGTKTAGKGPDERVYINRETSLSILPSAAVKMQNERISVKIDRRSTDEPLFASLKRRWNARSSQEISAGEALAKAKEDRRIEEKRLSVLEYVRTLEEQLQQQAGRPAVQISRARSVDGKEEDARLRSSGQFERSVSVKSENTGGAERDESVQRRLFADGDSVDKKLLVNSIQDGGVYRVYSQPSSLNAGNDSKPTVDGNGFLVNARKSEDSAEEALFVHDVYEVPHEAEN</sequence>
<dbReference type="GeneID" id="112276710"/>
<keyword evidence="11" id="KW-1185">Reference proteome</keyword>
<feature type="region of interest" description="Disordered" evidence="6">
    <location>
        <begin position="292"/>
        <end position="350"/>
    </location>
</feature>
<feature type="region of interest" description="Disordered" evidence="6">
    <location>
        <begin position="411"/>
        <end position="476"/>
    </location>
</feature>
<protein>
    <recommendedName>
        <fullName evidence="8">GTD-binding domain-containing protein</fullName>
    </recommendedName>
</protein>
<gene>
    <name evidence="10" type="primary">LOC112276710</name>
    <name evidence="9" type="ORF">PHYPA_001053</name>
</gene>
<dbReference type="PaxDb" id="3218-PP1S59_246V6.1"/>
<dbReference type="OrthoDB" id="1047602at2759"/>
<evidence type="ECO:0000256" key="3">
    <source>
        <dbReference type="ARBA" id="ARBA00022989"/>
    </source>
</evidence>
<keyword evidence="3 7" id="KW-1133">Transmembrane helix</keyword>
<dbReference type="GO" id="GO:0016020">
    <property type="term" value="C:membrane"/>
    <property type="evidence" value="ECO:0007669"/>
    <property type="project" value="UniProtKB-SubCell"/>
</dbReference>
<name>A0A2K1L9B7_PHYPA</name>
<organism evidence="9">
    <name type="scientific">Physcomitrium patens</name>
    <name type="common">Spreading-leaved earth moss</name>
    <name type="synonym">Physcomitrella patens</name>
    <dbReference type="NCBI Taxonomy" id="3218"/>
    <lineage>
        <taxon>Eukaryota</taxon>
        <taxon>Viridiplantae</taxon>
        <taxon>Streptophyta</taxon>
        <taxon>Embryophyta</taxon>
        <taxon>Bryophyta</taxon>
        <taxon>Bryophytina</taxon>
        <taxon>Bryopsida</taxon>
        <taxon>Funariidae</taxon>
        <taxon>Funariales</taxon>
        <taxon>Funariaceae</taxon>
        <taxon>Physcomitrium</taxon>
    </lineage>
</organism>
<reference evidence="10" key="3">
    <citation type="submission" date="2020-12" db="UniProtKB">
        <authorList>
            <consortium name="EnsemblPlants"/>
        </authorList>
    </citation>
    <scope>IDENTIFICATION</scope>
</reference>
<evidence type="ECO:0000313" key="11">
    <source>
        <dbReference type="Proteomes" id="UP000006727"/>
    </source>
</evidence>
<reference evidence="9 11" key="2">
    <citation type="journal article" date="2018" name="Plant J.">
        <title>The Physcomitrella patens chromosome-scale assembly reveals moss genome structure and evolution.</title>
        <authorList>
            <person name="Lang D."/>
            <person name="Ullrich K.K."/>
            <person name="Murat F."/>
            <person name="Fuchs J."/>
            <person name="Jenkins J."/>
            <person name="Haas F.B."/>
            <person name="Piednoel M."/>
            <person name="Gundlach H."/>
            <person name="Van Bel M."/>
            <person name="Meyberg R."/>
            <person name="Vives C."/>
            <person name="Morata J."/>
            <person name="Symeonidi A."/>
            <person name="Hiss M."/>
            <person name="Muchero W."/>
            <person name="Kamisugi Y."/>
            <person name="Saleh O."/>
            <person name="Blanc G."/>
            <person name="Decker E.L."/>
            <person name="van Gessel N."/>
            <person name="Grimwood J."/>
            <person name="Hayes R.D."/>
            <person name="Graham S.W."/>
            <person name="Gunter L.E."/>
            <person name="McDaniel S.F."/>
            <person name="Hoernstein S.N.W."/>
            <person name="Larsson A."/>
            <person name="Li F.W."/>
            <person name="Perroud P.F."/>
            <person name="Phillips J."/>
            <person name="Ranjan P."/>
            <person name="Rokshar D.S."/>
            <person name="Rothfels C.J."/>
            <person name="Schneider L."/>
            <person name="Shu S."/>
            <person name="Stevenson D.W."/>
            <person name="Thummler F."/>
            <person name="Tillich M."/>
            <person name="Villarreal Aguilar J.C."/>
            <person name="Widiez T."/>
            <person name="Wong G.K."/>
            <person name="Wymore A."/>
            <person name="Zhang Y."/>
            <person name="Zimmer A.D."/>
            <person name="Quatrano R.S."/>
            <person name="Mayer K.F.X."/>
            <person name="Goodstein D."/>
            <person name="Casacuberta J.M."/>
            <person name="Vandepoele K."/>
            <person name="Reski R."/>
            <person name="Cuming A.C."/>
            <person name="Tuskan G.A."/>
            <person name="Maumus F."/>
            <person name="Salse J."/>
            <person name="Schmutz J."/>
            <person name="Rensing S.A."/>
        </authorList>
    </citation>
    <scope>NUCLEOTIDE SEQUENCE [LARGE SCALE GENOMIC DNA]</scope>
    <source>
        <strain evidence="10 11">cv. Gransden 2004</strain>
    </source>
</reference>
<keyword evidence="4 7" id="KW-0472">Membrane</keyword>
<feature type="compositionally biased region" description="Basic and acidic residues" evidence="6">
    <location>
        <begin position="295"/>
        <end position="308"/>
    </location>
</feature>
<dbReference type="Proteomes" id="UP000006727">
    <property type="component" value="Chromosome 1"/>
</dbReference>
<keyword evidence="2 7" id="KW-0812">Transmembrane</keyword>
<dbReference type="Pfam" id="PF04576">
    <property type="entry name" value="Zein-binding"/>
    <property type="match status" value="1"/>
</dbReference>
<feature type="compositionally biased region" description="Basic and acidic residues" evidence="6">
    <location>
        <begin position="321"/>
        <end position="350"/>
    </location>
</feature>
<dbReference type="InterPro" id="IPR007656">
    <property type="entry name" value="GTD-bd"/>
</dbReference>
<evidence type="ECO:0000256" key="2">
    <source>
        <dbReference type="ARBA" id="ARBA00022692"/>
    </source>
</evidence>
<feature type="domain" description="GTD-binding" evidence="8">
    <location>
        <begin position="165"/>
        <end position="263"/>
    </location>
</feature>
<feature type="region of interest" description="Disordered" evidence="6">
    <location>
        <begin position="679"/>
        <end position="727"/>
    </location>
</feature>
<evidence type="ECO:0000256" key="1">
    <source>
        <dbReference type="ARBA" id="ARBA00004167"/>
    </source>
</evidence>
<dbReference type="GO" id="GO:0080115">
    <property type="term" value="F:myosin XI tail binding"/>
    <property type="evidence" value="ECO:0007669"/>
    <property type="project" value="UniProtKB-ARBA"/>
</dbReference>
<evidence type="ECO:0000256" key="6">
    <source>
        <dbReference type="SAM" id="MobiDB-lite"/>
    </source>
</evidence>
<dbReference type="Gramene" id="Pp3c1_23170V3.2">
    <property type="protein sequence ID" value="Pp3c1_23170V3.2"/>
    <property type="gene ID" value="Pp3c1_23170"/>
</dbReference>
<proteinExistence type="predicted"/>
<dbReference type="PANTHER" id="PTHR31448">
    <property type="entry name" value="MYOSIN-BINDING PROTEIN 2"/>
    <property type="match status" value="1"/>
</dbReference>
<comment type="subcellular location">
    <subcellularLocation>
        <location evidence="1">Membrane</location>
        <topology evidence="1">Single-pass membrane protein</topology>
    </subcellularLocation>
</comment>
<evidence type="ECO:0000313" key="10">
    <source>
        <dbReference type="EnsemblPlants" id="Pp3c1_23170V3.1"/>
    </source>
</evidence>
<dbReference type="InterPro" id="IPR039306">
    <property type="entry name" value="MYOB"/>
</dbReference>
<dbReference type="EMBL" id="ABEU02000001">
    <property type="protein sequence ID" value="PNR62629.1"/>
    <property type="molecule type" value="Genomic_DNA"/>
</dbReference>
<dbReference type="PANTHER" id="PTHR31448:SF3">
    <property type="entry name" value="MYOSIN-BINDING PROTEIN 2"/>
    <property type="match status" value="1"/>
</dbReference>
<dbReference type="RefSeq" id="XP_024364103.1">
    <property type="nucleotide sequence ID" value="XM_024508335.2"/>
</dbReference>
<dbReference type="AlphaFoldDB" id="A0A2K1L9B7"/>
<evidence type="ECO:0000256" key="5">
    <source>
        <dbReference type="SAM" id="Coils"/>
    </source>
</evidence>
<dbReference type="EnsemblPlants" id="Pp3c1_23170V3.1">
    <property type="protein sequence ID" value="Pp3c1_23170V3.1"/>
    <property type="gene ID" value="Pp3c1_23170"/>
</dbReference>
<feature type="coiled-coil region" evidence="5">
    <location>
        <begin position="171"/>
        <end position="272"/>
    </location>
</feature>
<evidence type="ECO:0000259" key="8">
    <source>
        <dbReference type="PROSITE" id="PS51775"/>
    </source>
</evidence>
<dbReference type="EnsemblPlants" id="Pp3c1_23170V3.2">
    <property type="protein sequence ID" value="Pp3c1_23170V3.2"/>
    <property type="gene ID" value="Pp3c1_23170"/>
</dbReference>
<reference evidence="9 11" key="1">
    <citation type="journal article" date="2008" name="Science">
        <title>The Physcomitrella genome reveals evolutionary insights into the conquest of land by plants.</title>
        <authorList>
            <person name="Rensing S."/>
            <person name="Lang D."/>
            <person name="Zimmer A."/>
            <person name="Terry A."/>
            <person name="Salamov A."/>
            <person name="Shapiro H."/>
            <person name="Nishiyama T."/>
            <person name="Perroud P.-F."/>
            <person name="Lindquist E."/>
            <person name="Kamisugi Y."/>
            <person name="Tanahashi T."/>
            <person name="Sakakibara K."/>
            <person name="Fujita T."/>
            <person name="Oishi K."/>
            <person name="Shin-I T."/>
            <person name="Kuroki Y."/>
            <person name="Toyoda A."/>
            <person name="Suzuki Y."/>
            <person name="Hashimoto A."/>
            <person name="Yamaguchi K."/>
            <person name="Sugano A."/>
            <person name="Kohara Y."/>
            <person name="Fujiyama A."/>
            <person name="Anterola A."/>
            <person name="Aoki S."/>
            <person name="Ashton N."/>
            <person name="Barbazuk W.B."/>
            <person name="Barker E."/>
            <person name="Bennetzen J."/>
            <person name="Bezanilla M."/>
            <person name="Blankenship R."/>
            <person name="Cho S.H."/>
            <person name="Dutcher S."/>
            <person name="Estelle M."/>
            <person name="Fawcett J.A."/>
            <person name="Gundlach H."/>
            <person name="Hanada K."/>
            <person name="Heyl A."/>
            <person name="Hicks K.A."/>
            <person name="Hugh J."/>
            <person name="Lohr M."/>
            <person name="Mayer K."/>
            <person name="Melkozernov A."/>
            <person name="Murata T."/>
            <person name="Nelson D."/>
            <person name="Pils B."/>
            <person name="Prigge M."/>
            <person name="Reiss B."/>
            <person name="Renner T."/>
            <person name="Rombauts S."/>
            <person name="Rushton P."/>
            <person name="Sanderfoot A."/>
            <person name="Schween G."/>
            <person name="Shiu S.-H."/>
            <person name="Stueber K."/>
            <person name="Theodoulou F.L."/>
            <person name="Tu H."/>
            <person name="Van de Peer Y."/>
            <person name="Verrier P.J."/>
            <person name="Waters E."/>
            <person name="Wood A."/>
            <person name="Yang L."/>
            <person name="Cove D."/>
            <person name="Cuming A."/>
            <person name="Hasebe M."/>
            <person name="Lucas S."/>
            <person name="Mishler D.B."/>
            <person name="Reski R."/>
            <person name="Grigoriev I."/>
            <person name="Quatrano R.S."/>
            <person name="Boore J.L."/>
        </authorList>
    </citation>
    <scope>NUCLEOTIDE SEQUENCE [LARGE SCALE GENOMIC DNA]</scope>
    <source>
        <strain evidence="10 11">cv. Gransden 2004</strain>
    </source>
</reference>
<accession>A0A2K1L9B7</accession>
<dbReference type="Gramene" id="Pp3c1_23170V3.1">
    <property type="protein sequence ID" value="Pp3c1_23170V3.1"/>
    <property type="gene ID" value="Pp3c1_23170"/>
</dbReference>
<evidence type="ECO:0000313" key="9">
    <source>
        <dbReference type="EMBL" id="PNR62629.1"/>
    </source>
</evidence>
<evidence type="ECO:0000256" key="4">
    <source>
        <dbReference type="ARBA" id="ARBA00023136"/>
    </source>
</evidence>
<dbReference type="PROSITE" id="PS51775">
    <property type="entry name" value="GTD_BINDING"/>
    <property type="match status" value="1"/>
</dbReference>